<dbReference type="EMBL" id="DWZD01000019">
    <property type="protein sequence ID" value="HJA78528.1"/>
    <property type="molecule type" value="Genomic_DNA"/>
</dbReference>
<feature type="coiled-coil region" evidence="3">
    <location>
        <begin position="95"/>
        <end position="153"/>
    </location>
</feature>
<feature type="chain" id="PRO_5039616593" evidence="4">
    <location>
        <begin position="24"/>
        <end position="296"/>
    </location>
</feature>
<dbReference type="PANTHER" id="PTHR32347">
    <property type="entry name" value="EFFLUX SYSTEM COMPONENT YKNX-RELATED"/>
    <property type="match status" value="1"/>
</dbReference>
<evidence type="ECO:0000256" key="4">
    <source>
        <dbReference type="SAM" id="SignalP"/>
    </source>
</evidence>
<dbReference type="Pfam" id="PF25954">
    <property type="entry name" value="Beta-barrel_RND_2"/>
    <property type="match status" value="1"/>
</dbReference>
<comment type="subcellular location">
    <subcellularLocation>
        <location evidence="1">Cell envelope</location>
    </subcellularLocation>
</comment>
<evidence type="ECO:0000259" key="6">
    <source>
        <dbReference type="Pfam" id="PF25984"/>
    </source>
</evidence>
<evidence type="ECO:0000256" key="2">
    <source>
        <dbReference type="ARBA" id="ARBA00023054"/>
    </source>
</evidence>
<dbReference type="Proteomes" id="UP000823821">
    <property type="component" value="Unassembled WGS sequence"/>
</dbReference>
<feature type="domain" description="YknX-like barrel-sandwich hybrid" evidence="6">
    <location>
        <begin position="48"/>
        <end position="197"/>
    </location>
</feature>
<evidence type="ECO:0000259" key="5">
    <source>
        <dbReference type="Pfam" id="PF25954"/>
    </source>
</evidence>
<feature type="domain" description="CusB-like beta-barrel" evidence="5">
    <location>
        <begin position="219"/>
        <end position="295"/>
    </location>
</feature>
<keyword evidence="4" id="KW-0732">Signal</keyword>
<evidence type="ECO:0000313" key="7">
    <source>
        <dbReference type="EMBL" id="HJA78528.1"/>
    </source>
</evidence>
<name>A0A9D2HN42_9BACT</name>
<dbReference type="GO" id="GO:0030313">
    <property type="term" value="C:cell envelope"/>
    <property type="evidence" value="ECO:0007669"/>
    <property type="project" value="UniProtKB-SubCell"/>
</dbReference>
<dbReference type="InterPro" id="IPR058639">
    <property type="entry name" value="BSH_YknX-like"/>
</dbReference>
<organism evidence="7 8">
    <name type="scientific">Candidatus Desulfovibrio intestinavium</name>
    <dbReference type="NCBI Taxonomy" id="2838534"/>
    <lineage>
        <taxon>Bacteria</taxon>
        <taxon>Pseudomonadati</taxon>
        <taxon>Thermodesulfobacteriota</taxon>
        <taxon>Desulfovibrionia</taxon>
        <taxon>Desulfovibrionales</taxon>
        <taxon>Desulfovibrionaceae</taxon>
        <taxon>Desulfovibrio</taxon>
    </lineage>
</organism>
<evidence type="ECO:0000256" key="1">
    <source>
        <dbReference type="ARBA" id="ARBA00004196"/>
    </source>
</evidence>
<accession>A0A9D2HN42</accession>
<evidence type="ECO:0000256" key="3">
    <source>
        <dbReference type="SAM" id="Coils"/>
    </source>
</evidence>
<sequence>MRFAVTFLLTVLLAALAVRSGYAAEIRLTGKVVTTVTRAALMPFNAVVDEVLVQPGDAVEEGAPLMRYHLQDEAARMLQREVVTGAGTEGERSQILSLRQELTDIEAQRNKARQLAASGLGSRQASSRLDANYDSIQRRIELLKLTIAKQEKNFAARMRELEGYFGQKLDPQGELPQTLTLTSPIAGYVLSVSAGTNPGSLLQAGAAPVSVGQLNPVIIRVPVYEADVNRIAVNDVATVQIPSLQDKEFMATVSEISWASTDMNVGNPSYYTVELTVPNPALELKPGFQAIVRFNK</sequence>
<evidence type="ECO:0000313" key="8">
    <source>
        <dbReference type="Proteomes" id="UP000823821"/>
    </source>
</evidence>
<dbReference type="Gene3D" id="2.40.30.170">
    <property type="match status" value="1"/>
</dbReference>
<dbReference type="Pfam" id="PF25984">
    <property type="entry name" value="BSH_YknX"/>
    <property type="match status" value="1"/>
</dbReference>
<gene>
    <name evidence="7" type="ORF">H9784_03000</name>
</gene>
<keyword evidence="2 3" id="KW-0175">Coiled coil</keyword>
<dbReference type="InterPro" id="IPR050465">
    <property type="entry name" value="UPF0194_transport"/>
</dbReference>
<feature type="signal peptide" evidence="4">
    <location>
        <begin position="1"/>
        <end position="23"/>
    </location>
</feature>
<protein>
    <submittedName>
        <fullName evidence="7">Efflux RND transporter periplasmic adaptor subunit</fullName>
    </submittedName>
</protein>
<dbReference type="InterPro" id="IPR058792">
    <property type="entry name" value="Beta-barrel_RND_2"/>
</dbReference>
<reference evidence="7" key="1">
    <citation type="journal article" date="2021" name="PeerJ">
        <title>Extensive microbial diversity within the chicken gut microbiome revealed by metagenomics and culture.</title>
        <authorList>
            <person name="Gilroy R."/>
            <person name="Ravi A."/>
            <person name="Getino M."/>
            <person name="Pursley I."/>
            <person name="Horton D.L."/>
            <person name="Alikhan N.F."/>
            <person name="Baker D."/>
            <person name="Gharbi K."/>
            <person name="Hall N."/>
            <person name="Watson M."/>
            <person name="Adriaenssens E.M."/>
            <person name="Foster-Nyarko E."/>
            <person name="Jarju S."/>
            <person name="Secka A."/>
            <person name="Antonio M."/>
            <person name="Oren A."/>
            <person name="Chaudhuri R.R."/>
            <person name="La Ragione R."/>
            <person name="Hildebrand F."/>
            <person name="Pallen M.J."/>
        </authorList>
    </citation>
    <scope>NUCLEOTIDE SEQUENCE</scope>
    <source>
        <strain evidence="7">5032</strain>
    </source>
</reference>
<dbReference type="AlphaFoldDB" id="A0A9D2HN42"/>
<comment type="caution">
    <text evidence="7">The sequence shown here is derived from an EMBL/GenBank/DDBJ whole genome shotgun (WGS) entry which is preliminary data.</text>
</comment>
<reference evidence="7" key="2">
    <citation type="submission" date="2021-04" db="EMBL/GenBank/DDBJ databases">
        <authorList>
            <person name="Gilroy R."/>
        </authorList>
    </citation>
    <scope>NUCLEOTIDE SEQUENCE</scope>
    <source>
        <strain evidence="7">5032</strain>
    </source>
</reference>
<proteinExistence type="predicted"/>